<dbReference type="InterPro" id="IPR006461">
    <property type="entry name" value="PLAC_motif_containing"/>
</dbReference>
<proteinExistence type="predicted"/>
<reference evidence="1 2" key="1">
    <citation type="journal article" date="2017" name="Mol. Biol. Evol.">
        <title>The 4-celled Tetrabaena socialis nuclear genome reveals the essential components for genetic control of cell number at the origin of multicellularity in the volvocine lineage.</title>
        <authorList>
            <person name="Featherston J."/>
            <person name="Arakaki Y."/>
            <person name="Hanschen E.R."/>
            <person name="Ferris P.J."/>
            <person name="Michod R.E."/>
            <person name="Olson B.J.S.C."/>
            <person name="Nozaki H."/>
            <person name="Durand P.M."/>
        </authorList>
    </citation>
    <scope>NUCLEOTIDE SEQUENCE [LARGE SCALE GENOMIC DNA]</scope>
    <source>
        <strain evidence="1 2">NIES-571</strain>
    </source>
</reference>
<evidence type="ECO:0000313" key="1">
    <source>
        <dbReference type="EMBL" id="PNH03425.1"/>
    </source>
</evidence>
<dbReference type="Proteomes" id="UP000236333">
    <property type="component" value="Unassembled WGS sequence"/>
</dbReference>
<evidence type="ECO:0000313" key="2">
    <source>
        <dbReference type="Proteomes" id="UP000236333"/>
    </source>
</evidence>
<comment type="caution">
    <text evidence="1">The sequence shown here is derived from an EMBL/GenBank/DDBJ whole genome shotgun (WGS) entry which is preliminary data.</text>
</comment>
<dbReference type="Pfam" id="PF04749">
    <property type="entry name" value="PLAC8"/>
    <property type="match status" value="1"/>
</dbReference>
<dbReference type="EMBL" id="PGGS01000505">
    <property type="protein sequence ID" value="PNH03425.1"/>
    <property type="molecule type" value="Genomic_DNA"/>
</dbReference>
<organism evidence="1 2">
    <name type="scientific">Tetrabaena socialis</name>
    <dbReference type="NCBI Taxonomy" id="47790"/>
    <lineage>
        <taxon>Eukaryota</taxon>
        <taxon>Viridiplantae</taxon>
        <taxon>Chlorophyta</taxon>
        <taxon>core chlorophytes</taxon>
        <taxon>Chlorophyceae</taxon>
        <taxon>CS clade</taxon>
        <taxon>Chlamydomonadales</taxon>
        <taxon>Tetrabaenaceae</taxon>
        <taxon>Tetrabaena</taxon>
    </lineage>
</organism>
<keyword evidence="2" id="KW-1185">Reference proteome</keyword>
<dbReference type="NCBIfam" id="TIGR01571">
    <property type="entry name" value="A_thal_Cys_rich"/>
    <property type="match status" value="1"/>
</dbReference>
<sequence>MAYSDSGDGCYDFVCPAESQAAIKDAWEFLKNDLKNTTEDGSKDWDHAIFSCFDNIPLCVAVMLCPSWGSCISYRNMEYMSGQSCQVSFVSAMAAGALCLGPCHYAVIRGRFRAKYGLKGSPCCDCFCGCCLGPCALCSDTNQLMESQGIKVPWLNLKKGGGGGSPAKVSPAK</sequence>
<protein>
    <submittedName>
        <fullName evidence="1">Uncharacterized protein</fullName>
    </submittedName>
</protein>
<gene>
    <name evidence="1" type="ORF">TSOC_010510</name>
</gene>
<name>A0A2J7ZT29_9CHLO</name>
<dbReference type="OrthoDB" id="1045822at2759"/>
<accession>A0A2J7ZT29</accession>
<dbReference type="AlphaFoldDB" id="A0A2J7ZT29"/>
<dbReference type="PANTHER" id="PTHR15907">
    <property type="entry name" value="DUF614 FAMILY PROTEIN-RELATED"/>
    <property type="match status" value="1"/>
</dbReference>